<keyword evidence="2" id="KW-1185">Reference proteome</keyword>
<proteinExistence type="predicted"/>
<evidence type="ECO:0000313" key="2">
    <source>
        <dbReference type="Proteomes" id="UP000199093"/>
    </source>
</evidence>
<sequence length="52" mass="5896">MTNPHLTKPAPDVLDVELNRQLEAIAKEDVPDRLLDLARQLQVHLRKPSGQD</sequence>
<dbReference type="Proteomes" id="UP000199093">
    <property type="component" value="Unassembled WGS sequence"/>
</dbReference>
<dbReference type="AlphaFoldDB" id="A0A1G8KFA8"/>
<reference evidence="1 2" key="1">
    <citation type="submission" date="2016-10" db="EMBL/GenBank/DDBJ databases">
        <authorList>
            <person name="de Groot N.N."/>
        </authorList>
    </citation>
    <scope>NUCLEOTIDE SEQUENCE [LARGE SCALE GENOMIC DNA]</scope>
    <source>
        <strain evidence="1 2">DSM 26424</strain>
    </source>
</reference>
<protein>
    <recommendedName>
        <fullName evidence="3">Anti-sigma factor NepR domain-containing protein</fullName>
    </recommendedName>
</protein>
<evidence type="ECO:0000313" key="1">
    <source>
        <dbReference type="EMBL" id="SDI42058.1"/>
    </source>
</evidence>
<dbReference type="RefSeq" id="WP_165616747.1">
    <property type="nucleotide sequence ID" value="NZ_FNEJ01000004.1"/>
</dbReference>
<gene>
    <name evidence="1" type="ORF">SAMN04487993_1004219</name>
</gene>
<dbReference type="EMBL" id="FNEJ01000004">
    <property type="protein sequence ID" value="SDI42058.1"/>
    <property type="molecule type" value="Genomic_DNA"/>
</dbReference>
<organism evidence="1 2">
    <name type="scientific">Salipiger marinus</name>
    <dbReference type="NCBI Taxonomy" id="555512"/>
    <lineage>
        <taxon>Bacteria</taxon>
        <taxon>Pseudomonadati</taxon>
        <taxon>Pseudomonadota</taxon>
        <taxon>Alphaproteobacteria</taxon>
        <taxon>Rhodobacterales</taxon>
        <taxon>Roseobacteraceae</taxon>
        <taxon>Salipiger</taxon>
    </lineage>
</organism>
<name>A0A1G8KFA8_9RHOB</name>
<accession>A0A1G8KFA8</accession>
<evidence type="ECO:0008006" key="3">
    <source>
        <dbReference type="Google" id="ProtNLM"/>
    </source>
</evidence>